<dbReference type="GO" id="GO:0009244">
    <property type="term" value="P:lipopolysaccharide core region biosynthetic process"/>
    <property type="evidence" value="ECO:0007669"/>
    <property type="project" value="TreeGrafter"/>
</dbReference>
<keyword evidence="4 8" id="KW-0812">Transmembrane</keyword>
<dbReference type="EMBL" id="BRLH01000002">
    <property type="protein sequence ID" value="GKX55239.1"/>
    <property type="molecule type" value="Genomic_DNA"/>
</dbReference>
<gene>
    <name evidence="10" type="primary">yhbX</name>
    <name evidence="10" type="ORF">SOASR030_13510</name>
</gene>
<evidence type="ECO:0000256" key="2">
    <source>
        <dbReference type="ARBA" id="ARBA00022475"/>
    </source>
</evidence>
<dbReference type="InterPro" id="IPR017850">
    <property type="entry name" value="Alkaline_phosphatase_core_sf"/>
</dbReference>
<dbReference type="Proteomes" id="UP001058124">
    <property type="component" value="Unassembled WGS sequence"/>
</dbReference>
<evidence type="ECO:0000313" key="10">
    <source>
        <dbReference type="EMBL" id="GKX55239.1"/>
    </source>
</evidence>
<proteinExistence type="inferred from homology"/>
<evidence type="ECO:0000256" key="3">
    <source>
        <dbReference type="ARBA" id="ARBA00022679"/>
    </source>
</evidence>
<feature type="transmembrane region" description="Helical" evidence="8">
    <location>
        <begin position="109"/>
        <end position="130"/>
    </location>
</feature>
<dbReference type="InterPro" id="IPR058130">
    <property type="entry name" value="PEA_transf_C"/>
</dbReference>
<dbReference type="InterPro" id="IPR040423">
    <property type="entry name" value="PEA_transferase"/>
</dbReference>
<feature type="domain" description="Sulfatase N-terminal" evidence="9">
    <location>
        <begin position="224"/>
        <end position="470"/>
    </location>
</feature>
<evidence type="ECO:0000256" key="1">
    <source>
        <dbReference type="ARBA" id="ARBA00004651"/>
    </source>
</evidence>
<evidence type="ECO:0000259" key="9">
    <source>
        <dbReference type="Pfam" id="PF00884"/>
    </source>
</evidence>
<dbReference type="GO" id="GO:0005886">
    <property type="term" value="C:plasma membrane"/>
    <property type="evidence" value="ECO:0007669"/>
    <property type="project" value="UniProtKB-SubCell"/>
</dbReference>
<feature type="transmembrane region" description="Helical" evidence="8">
    <location>
        <begin position="15"/>
        <end position="31"/>
    </location>
</feature>
<reference evidence="10" key="1">
    <citation type="submission" date="2022-06" db="EMBL/GenBank/DDBJ databases">
        <title>Draft genome sequences of Leminorella grimontii str. JCM5902.</title>
        <authorList>
            <person name="Wakabayashi Y."/>
            <person name="Kojima K."/>
        </authorList>
    </citation>
    <scope>NUCLEOTIDE SEQUENCE</scope>
    <source>
        <strain evidence="10">JCM 5902</strain>
    </source>
</reference>
<evidence type="ECO:0000256" key="4">
    <source>
        <dbReference type="ARBA" id="ARBA00022692"/>
    </source>
</evidence>
<evidence type="ECO:0000256" key="8">
    <source>
        <dbReference type="SAM" id="Phobius"/>
    </source>
</evidence>
<sequence length="530" mass="59295">MTALNLFTKILQKNYLVFASIIVFGVTNIVVSSGQHMVHRVLSFIFIVLILKRISSTVCRYLLAIPLMVLTAADISISLYAWCTFGTKFNDGFAVSVLQSNPDEIVQMLGVYLSYFFAFILLFLLFLASARKYDGTLPAKKVTGTLLFILLSISLFFSYRFASKYVEGKETINSYIVASRFSTYTPFFNLNYFALAMKEFQTLKFIAKTVPHYQLTVTDTGIENYVVIVGESARVDNMSIYGYGKPTTPQLEAQKARIKLFTQAIGGAPHTALAVPLALTADEIQHHDIHHYPDNIINMANQAGFHTTWLSAQSAFRQRGTAVTSIAMRAKDSVYVRGYDELLLPHLEEALQGNPSQKKLIVLHLRGSHAPVCSAYPTNKAAFQPHGDKDVCYDNSIHYTDSLLGQVFELLKDTRSSVMYFSDHGLERDPSTSAVYFHGGIKPSQQAYHVPMFIWFSPTLGDDVDTATAKDIYSTTYNDILISAWMGATKPEQPKTIGDVIERHKGDARVMDGSYDVLDYLTLRKTHTGR</sequence>
<dbReference type="CDD" id="cd16017">
    <property type="entry name" value="LptA"/>
    <property type="match status" value="1"/>
</dbReference>
<accession>A0AAV5N0Q8</accession>
<keyword evidence="2" id="KW-1003">Cell membrane</keyword>
<keyword evidence="5 8" id="KW-1133">Transmembrane helix</keyword>
<organism evidence="10 11">
    <name type="scientific">Leminorella grimontii</name>
    <dbReference type="NCBI Taxonomy" id="82981"/>
    <lineage>
        <taxon>Bacteria</taxon>
        <taxon>Pseudomonadati</taxon>
        <taxon>Pseudomonadota</taxon>
        <taxon>Gammaproteobacteria</taxon>
        <taxon>Enterobacterales</taxon>
        <taxon>Budviciaceae</taxon>
        <taxon>Leminorella</taxon>
    </lineage>
</organism>
<dbReference type="SUPFAM" id="SSF53649">
    <property type="entry name" value="Alkaline phosphatase-like"/>
    <property type="match status" value="1"/>
</dbReference>
<keyword evidence="11" id="KW-1185">Reference proteome</keyword>
<dbReference type="Gene3D" id="3.40.720.10">
    <property type="entry name" value="Alkaline Phosphatase, subunit A"/>
    <property type="match status" value="1"/>
</dbReference>
<dbReference type="PANTHER" id="PTHR30443:SF4">
    <property type="entry name" value="PHOSPHOETHANOLAMINE TRANSFERASE OPGE-RELATED"/>
    <property type="match status" value="1"/>
</dbReference>
<evidence type="ECO:0000256" key="5">
    <source>
        <dbReference type="ARBA" id="ARBA00022989"/>
    </source>
</evidence>
<name>A0AAV5N0Q8_9GAMM</name>
<dbReference type="GO" id="GO:0016776">
    <property type="term" value="F:phosphotransferase activity, phosphate group as acceptor"/>
    <property type="evidence" value="ECO:0007669"/>
    <property type="project" value="TreeGrafter"/>
</dbReference>
<evidence type="ECO:0000256" key="6">
    <source>
        <dbReference type="ARBA" id="ARBA00023136"/>
    </source>
</evidence>
<dbReference type="Pfam" id="PF00884">
    <property type="entry name" value="Sulfatase"/>
    <property type="match status" value="1"/>
</dbReference>
<comment type="caution">
    <text evidence="10">The sequence shown here is derived from an EMBL/GenBank/DDBJ whole genome shotgun (WGS) entry which is preliminary data.</text>
</comment>
<comment type="subcellular location">
    <subcellularLocation>
        <location evidence="1">Cell membrane</location>
        <topology evidence="1">Multi-pass membrane protein</topology>
    </subcellularLocation>
</comment>
<dbReference type="AlphaFoldDB" id="A0AAV5N0Q8"/>
<keyword evidence="3 10" id="KW-0808">Transferase</keyword>
<keyword evidence="6 8" id="KW-0472">Membrane</keyword>
<dbReference type="PANTHER" id="PTHR30443">
    <property type="entry name" value="INNER MEMBRANE PROTEIN"/>
    <property type="match status" value="1"/>
</dbReference>
<protein>
    <submittedName>
        <fullName evidence="10">Phosphoethanolamine transferase YhbX</fullName>
    </submittedName>
</protein>
<comment type="similarity">
    <text evidence="7">Belongs to the phosphoethanolamine transferase family.</text>
</comment>
<feature type="transmembrane region" description="Helical" evidence="8">
    <location>
        <begin position="61"/>
        <end position="82"/>
    </location>
</feature>
<evidence type="ECO:0000313" key="11">
    <source>
        <dbReference type="Proteomes" id="UP001058124"/>
    </source>
</evidence>
<dbReference type="InterPro" id="IPR000917">
    <property type="entry name" value="Sulfatase_N"/>
</dbReference>
<dbReference type="RefSeq" id="WP_081650761.1">
    <property type="nucleotide sequence ID" value="NZ_BRLH01000002.1"/>
</dbReference>
<feature type="transmembrane region" description="Helical" evidence="8">
    <location>
        <begin position="142"/>
        <end position="162"/>
    </location>
</feature>
<evidence type="ECO:0000256" key="7">
    <source>
        <dbReference type="ARBA" id="ARBA00038481"/>
    </source>
</evidence>